<dbReference type="SUPFAM" id="SSF90123">
    <property type="entry name" value="ABC transporter transmembrane region"/>
    <property type="match status" value="1"/>
</dbReference>
<keyword evidence="7" id="KW-0067">ATP-binding</keyword>
<keyword evidence="9" id="KW-0472">Membrane</keyword>
<dbReference type="PROSITE" id="PS00211">
    <property type="entry name" value="ABC_TRANSPORTER_1"/>
    <property type="match status" value="1"/>
</dbReference>
<evidence type="ECO:0000259" key="13">
    <source>
        <dbReference type="PROSITE" id="PS50929"/>
    </source>
</evidence>
<keyword evidence="8" id="KW-1133">Transmembrane helix</keyword>
<evidence type="ECO:0000313" key="15">
    <source>
        <dbReference type="Proteomes" id="UP000009168"/>
    </source>
</evidence>
<keyword evidence="15" id="KW-1185">Reference proteome</keyword>
<comment type="subcellular location">
    <subcellularLocation>
        <location evidence="1">Membrane</location>
        <topology evidence="1">Multi-pass membrane protein</topology>
    </subcellularLocation>
</comment>
<evidence type="ECO:0000259" key="12">
    <source>
        <dbReference type="PROSITE" id="PS50893"/>
    </source>
</evidence>
<dbReference type="Gene3D" id="3.40.50.300">
    <property type="entry name" value="P-loop containing nucleotide triphosphate hydrolases"/>
    <property type="match status" value="1"/>
</dbReference>
<evidence type="ECO:0000256" key="1">
    <source>
        <dbReference type="ARBA" id="ARBA00004141"/>
    </source>
</evidence>
<evidence type="ECO:0000256" key="11">
    <source>
        <dbReference type="SAM" id="MobiDB-lite"/>
    </source>
</evidence>
<proteinExistence type="inferred from homology"/>
<evidence type="ECO:0000256" key="3">
    <source>
        <dbReference type="ARBA" id="ARBA00022448"/>
    </source>
</evidence>
<dbReference type="Proteomes" id="UP000009168">
    <property type="component" value="Unassembled WGS sequence"/>
</dbReference>
<dbReference type="Gene3D" id="1.20.1560.10">
    <property type="entry name" value="ABC transporter type 1, transmembrane domain"/>
    <property type="match status" value="2"/>
</dbReference>
<keyword evidence="6" id="KW-0547">Nucleotide-binding</keyword>
<dbReference type="STRING" id="312017.I7LTZ5"/>
<protein>
    <submittedName>
        <fullName evidence="14">ABC-type multidrug transport system, ATPase and permease component</fullName>
    </submittedName>
</protein>
<evidence type="ECO:0000256" key="2">
    <source>
        <dbReference type="ARBA" id="ARBA00007577"/>
    </source>
</evidence>
<keyword evidence="3" id="KW-0813">Transport</keyword>
<evidence type="ECO:0000256" key="7">
    <source>
        <dbReference type="ARBA" id="ARBA00022840"/>
    </source>
</evidence>
<keyword evidence="5" id="KW-0677">Repeat</keyword>
<dbReference type="Pfam" id="PF00005">
    <property type="entry name" value="ABC_tran"/>
    <property type="match status" value="1"/>
</dbReference>
<keyword evidence="4" id="KW-0812">Transmembrane</keyword>
<dbReference type="GO" id="GO:0016020">
    <property type="term" value="C:membrane"/>
    <property type="evidence" value="ECO:0007669"/>
    <property type="project" value="UniProtKB-SubCell"/>
</dbReference>
<dbReference type="GO" id="GO:0015421">
    <property type="term" value="F:ABC-type oligopeptide transporter activity"/>
    <property type="evidence" value="ECO:0007669"/>
    <property type="project" value="TreeGrafter"/>
</dbReference>
<dbReference type="GO" id="GO:0016887">
    <property type="term" value="F:ATP hydrolysis activity"/>
    <property type="evidence" value="ECO:0007669"/>
    <property type="project" value="InterPro"/>
</dbReference>
<dbReference type="AlphaFoldDB" id="I7LTZ5"/>
<dbReference type="InterPro" id="IPR039421">
    <property type="entry name" value="Type_1_exporter"/>
</dbReference>
<dbReference type="InterPro" id="IPR003439">
    <property type="entry name" value="ABC_transporter-like_ATP-bd"/>
</dbReference>
<dbReference type="SMART" id="SM00382">
    <property type="entry name" value="AAA"/>
    <property type="match status" value="1"/>
</dbReference>
<dbReference type="PROSITE" id="PS50893">
    <property type="entry name" value="ABC_TRANSPORTER_2"/>
    <property type="match status" value="1"/>
</dbReference>
<dbReference type="EMBL" id="GG662853">
    <property type="protein sequence ID" value="EAR87583.1"/>
    <property type="molecule type" value="Genomic_DNA"/>
</dbReference>
<organism evidence="14 15">
    <name type="scientific">Tetrahymena thermophila (strain SB210)</name>
    <dbReference type="NCBI Taxonomy" id="312017"/>
    <lineage>
        <taxon>Eukaryota</taxon>
        <taxon>Sar</taxon>
        <taxon>Alveolata</taxon>
        <taxon>Ciliophora</taxon>
        <taxon>Intramacronucleata</taxon>
        <taxon>Oligohymenophorea</taxon>
        <taxon>Hymenostomatida</taxon>
        <taxon>Tetrahymenina</taxon>
        <taxon>Tetrahymenidae</taxon>
        <taxon>Tetrahymena</taxon>
    </lineage>
</organism>
<evidence type="ECO:0000256" key="8">
    <source>
        <dbReference type="ARBA" id="ARBA00022989"/>
    </source>
</evidence>
<reference evidence="15" key="1">
    <citation type="journal article" date="2006" name="PLoS Biol.">
        <title>Macronuclear genome sequence of the ciliate Tetrahymena thermophila, a model eukaryote.</title>
        <authorList>
            <person name="Eisen J.A."/>
            <person name="Coyne R.S."/>
            <person name="Wu M."/>
            <person name="Wu D."/>
            <person name="Thiagarajan M."/>
            <person name="Wortman J.R."/>
            <person name="Badger J.H."/>
            <person name="Ren Q."/>
            <person name="Amedeo P."/>
            <person name="Jones K.M."/>
            <person name="Tallon L.J."/>
            <person name="Delcher A.L."/>
            <person name="Salzberg S.L."/>
            <person name="Silva J.C."/>
            <person name="Haas B.J."/>
            <person name="Majoros W.H."/>
            <person name="Farzad M."/>
            <person name="Carlton J.M."/>
            <person name="Smith R.K. Jr."/>
            <person name="Garg J."/>
            <person name="Pearlman R.E."/>
            <person name="Karrer K.M."/>
            <person name="Sun L."/>
            <person name="Manning G."/>
            <person name="Elde N.C."/>
            <person name="Turkewitz A.P."/>
            <person name="Asai D.J."/>
            <person name="Wilkes D.E."/>
            <person name="Wang Y."/>
            <person name="Cai H."/>
            <person name="Collins K."/>
            <person name="Stewart B.A."/>
            <person name="Lee S.R."/>
            <person name="Wilamowska K."/>
            <person name="Weinberg Z."/>
            <person name="Ruzzo W.L."/>
            <person name="Wloga D."/>
            <person name="Gaertig J."/>
            <person name="Frankel J."/>
            <person name="Tsao C.-C."/>
            <person name="Gorovsky M.A."/>
            <person name="Keeling P.J."/>
            <person name="Waller R.F."/>
            <person name="Patron N.J."/>
            <person name="Cherry J.M."/>
            <person name="Stover N.A."/>
            <person name="Krieger C.J."/>
            <person name="del Toro C."/>
            <person name="Ryder H.F."/>
            <person name="Williamson S.C."/>
            <person name="Barbeau R.A."/>
            <person name="Hamilton E.P."/>
            <person name="Orias E."/>
        </authorList>
    </citation>
    <scope>NUCLEOTIDE SEQUENCE [LARGE SCALE GENOMIC DNA]</scope>
    <source>
        <strain evidence="15">SB210</strain>
    </source>
</reference>
<dbReference type="InterPro" id="IPR027417">
    <property type="entry name" value="P-loop_NTPase"/>
</dbReference>
<dbReference type="PANTHER" id="PTHR43394">
    <property type="entry name" value="ATP-DEPENDENT PERMEASE MDL1, MITOCHONDRIAL"/>
    <property type="match status" value="1"/>
</dbReference>
<dbReference type="InterPro" id="IPR036640">
    <property type="entry name" value="ABC1_TM_sf"/>
</dbReference>
<dbReference type="FunFam" id="3.40.50.300:FF:000240">
    <property type="entry name" value="ABC transporter B family member 20"/>
    <property type="match status" value="1"/>
</dbReference>
<dbReference type="SUPFAM" id="SSF52540">
    <property type="entry name" value="P-loop containing nucleoside triphosphate hydrolases"/>
    <property type="match status" value="1"/>
</dbReference>
<dbReference type="InterPro" id="IPR011527">
    <property type="entry name" value="ABC1_TM_dom"/>
</dbReference>
<dbReference type="GO" id="GO:0005524">
    <property type="term" value="F:ATP binding"/>
    <property type="evidence" value="ECO:0007669"/>
    <property type="project" value="UniProtKB-KW"/>
</dbReference>
<feature type="compositionally biased region" description="Low complexity" evidence="11">
    <location>
        <begin position="684"/>
        <end position="696"/>
    </location>
</feature>
<feature type="region of interest" description="Disordered" evidence="11">
    <location>
        <begin position="681"/>
        <end position="723"/>
    </location>
</feature>
<accession>I7LTZ5</accession>
<feature type="domain" description="ABC transporter" evidence="12">
    <location>
        <begin position="414"/>
        <end position="656"/>
    </location>
</feature>
<comment type="similarity">
    <text evidence="2">Belongs to the ABC transporter superfamily. ABCB family. Multidrug resistance exporter (TC 3.A.1.201) subfamily.</text>
</comment>
<dbReference type="OMA" id="IITHTME"/>
<dbReference type="InterPro" id="IPR003593">
    <property type="entry name" value="AAA+_ATPase"/>
</dbReference>
<evidence type="ECO:0000313" key="14">
    <source>
        <dbReference type="EMBL" id="EAR87583.1"/>
    </source>
</evidence>
<dbReference type="Pfam" id="PF00664">
    <property type="entry name" value="ABC_membrane"/>
    <property type="match status" value="1"/>
</dbReference>
<dbReference type="GeneID" id="7832602"/>
<dbReference type="RefSeq" id="XP_001007828.1">
    <property type="nucleotide sequence ID" value="XM_001007828.2"/>
</dbReference>
<dbReference type="OrthoDB" id="6500128at2759"/>
<sequence length="723" mass="83901">MKTKGYGPEKHIYRKIHNELKKENLKKESQFDKVSKIEIRKFLLRYFLSEWKMILLTQVVLFVQTYFNIYQPFFTQDFIEAAIQGKTDEMVELIKVFAYQNLFLIVSEPLLEIFISKFKKRLEIKIQSEIFQQILSKDISFFEMTKFVHIQQLANQGARSVMDLACGDRIFRQLKSIFRSIGHCYFLFYKSTKISLCLLVFCALKGFWNHYSNKQKLNLAKDNFKDMVDRDNTFQDIMQNVMTVKAFGRESKEIQTYQKQLEKISEQSIKIQYQNSKMDAVSEILDRLQKIIVLYYGSMYFIQEQKTAQVSTITTLLQYSNSFIQVYNAIKELIGLDDQNMYLMVEAIVKLFNQKPEQGLSEYIYVDVTQPERKDDNTISIQGYEVTNSDVSSDRNQISQIDNQNKRRNLLGDIEFENVCYKYNIRNQDEYVLKNISLQIKGGEFIAFAGTSGSGKSTIIKLIERFYDVNEGQILIDGKNVKDISIGLLRTQIGLVQQEPVLFDTTILKNIVYGVDAFSMEIVKEVCDISGVSEFVFDRERFPDGLDTLVGSKGLLLSGGQKQRVAIARALIKRPKILIFDEATSSLDAESEFQVQQYIDQLVKKRGMTIIVVAHRLSTIVNCDRIYVMQKGQIVEQGSHKELLDLNGYYKQLINRQLYNDENASTLGINNLSNQSLDNIKLKNNQNNSSDENINSPLETKKKSKHYKAYQEETDVYKNKKDD</sequence>
<evidence type="ECO:0000256" key="5">
    <source>
        <dbReference type="ARBA" id="ARBA00022737"/>
    </source>
</evidence>
<feature type="compositionally biased region" description="Basic and acidic residues" evidence="11">
    <location>
        <begin position="709"/>
        <end position="723"/>
    </location>
</feature>
<dbReference type="PROSITE" id="PS50929">
    <property type="entry name" value="ABC_TM1F"/>
    <property type="match status" value="1"/>
</dbReference>
<evidence type="ECO:0000256" key="10">
    <source>
        <dbReference type="ARBA" id="ARBA00023180"/>
    </source>
</evidence>
<feature type="domain" description="ABC transmembrane type-1" evidence="13">
    <location>
        <begin position="59"/>
        <end position="336"/>
    </location>
</feature>
<evidence type="ECO:0000256" key="4">
    <source>
        <dbReference type="ARBA" id="ARBA00022692"/>
    </source>
</evidence>
<dbReference type="InParanoid" id="I7LTZ5"/>
<dbReference type="HOGENOM" id="CLU_000604_84_3_1"/>
<evidence type="ECO:0000256" key="6">
    <source>
        <dbReference type="ARBA" id="ARBA00022741"/>
    </source>
</evidence>
<evidence type="ECO:0000256" key="9">
    <source>
        <dbReference type="ARBA" id="ARBA00023136"/>
    </source>
</evidence>
<keyword evidence="10" id="KW-0325">Glycoprotein</keyword>
<dbReference type="eggNOG" id="KOG0055">
    <property type="taxonomic scope" value="Eukaryota"/>
</dbReference>
<dbReference type="InterPro" id="IPR017871">
    <property type="entry name" value="ABC_transporter-like_CS"/>
</dbReference>
<gene>
    <name evidence="14" type="ORF">TTHERM_00070900</name>
</gene>
<dbReference type="PANTHER" id="PTHR43394:SF1">
    <property type="entry name" value="ATP-BINDING CASSETTE SUB-FAMILY B MEMBER 10, MITOCHONDRIAL"/>
    <property type="match status" value="1"/>
</dbReference>
<dbReference type="KEGG" id="tet:TTHERM_00070900"/>
<name>I7LTZ5_TETTS</name>